<dbReference type="EMBL" id="PIUK01000006">
    <property type="protein sequence ID" value="MBY6274900.1"/>
    <property type="molecule type" value="Genomic_DNA"/>
</dbReference>
<comment type="caution">
    <text evidence="7">The sequence shown here is derived from an EMBL/GenBank/DDBJ whole genome shotgun (WGS) entry which is preliminary data.</text>
</comment>
<keyword evidence="1" id="KW-0479">Metal-binding</keyword>
<sequence>MQIEELRQMLLQEREAYQRQVAMIEETGLGTSQGDQLQEDSTVDNHPADLGTETFERSKDLGLRSHMLRRIQEIESALQRMDQGTYGICEECGRPIDPERLKAFPSATTCITCQQRREARPDRFVRPIEELVTGPPFSRSFRDRSGDPGYDGEDAWQEVGQYGTSETPQDVPGAVSYEDMYNSDEDVYTIVDPMDALVDEDGEPLQRDDRDWDGGTVQWTEGEDGTLYGPEDMGGEYRWDPGPYFERVMPERQFRRGKFPRRRMGRPRG</sequence>
<dbReference type="NCBIfam" id="TIGR02890">
    <property type="entry name" value="bacill_yteA"/>
    <property type="match status" value="1"/>
</dbReference>
<feature type="region of interest" description="Disordered" evidence="5">
    <location>
        <begin position="30"/>
        <end position="52"/>
    </location>
</feature>
<dbReference type="InterPro" id="IPR037187">
    <property type="entry name" value="DnaK_N"/>
</dbReference>
<dbReference type="GO" id="GO:0008270">
    <property type="term" value="F:zinc ion binding"/>
    <property type="evidence" value="ECO:0007669"/>
    <property type="project" value="UniProtKB-KW"/>
</dbReference>
<keyword evidence="2" id="KW-0863">Zinc-finger</keyword>
<evidence type="ECO:0000256" key="4">
    <source>
        <dbReference type="PROSITE-ProRule" id="PRU00510"/>
    </source>
</evidence>
<name>A0A953IB52_SYMTR</name>
<gene>
    <name evidence="7" type="ORF">CWE10_01580</name>
</gene>
<protein>
    <recommendedName>
        <fullName evidence="6">Zinc finger DksA/TraR C4-type domain-containing protein</fullName>
    </recommendedName>
</protein>
<evidence type="ECO:0000259" key="6">
    <source>
        <dbReference type="Pfam" id="PF01258"/>
    </source>
</evidence>
<keyword evidence="3" id="KW-0862">Zinc</keyword>
<dbReference type="PROSITE" id="PS51128">
    <property type="entry name" value="ZF_DKSA_2"/>
    <property type="match status" value="1"/>
</dbReference>
<evidence type="ECO:0000256" key="5">
    <source>
        <dbReference type="SAM" id="MobiDB-lite"/>
    </source>
</evidence>
<dbReference type="SUPFAM" id="SSF109635">
    <property type="entry name" value="DnaK suppressor protein DksA, alpha-hairpin domain"/>
    <property type="match status" value="1"/>
</dbReference>
<dbReference type="RefSeq" id="WP_273377585.1">
    <property type="nucleotide sequence ID" value="NZ_PIUK01000006.1"/>
</dbReference>
<feature type="compositionally biased region" description="Basic and acidic residues" evidence="5">
    <location>
        <begin position="204"/>
        <end position="213"/>
    </location>
</feature>
<evidence type="ECO:0000256" key="1">
    <source>
        <dbReference type="ARBA" id="ARBA00022723"/>
    </source>
</evidence>
<dbReference type="Pfam" id="PF01258">
    <property type="entry name" value="zf-dskA_traR"/>
    <property type="match status" value="1"/>
</dbReference>
<evidence type="ECO:0000256" key="3">
    <source>
        <dbReference type="ARBA" id="ARBA00022833"/>
    </source>
</evidence>
<dbReference type="SUPFAM" id="SSF57716">
    <property type="entry name" value="Glucocorticoid receptor-like (DNA-binding domain)"/>
    <property type="match status" value="1"/>
</dbReference>
<dbReference type="InterPro" id="IPR014240">
    <property type="entry name" value="YteA"/>
</dbReference>
<dbReference type="Proteomes" id="UP000732377">
    <property type="component" value="Unassembled WGS sequence"/>
</dbReference>
<feature type="domain" description="Zinc finger DksA/TraR C4-type" evidence="6">
    <location>
        <begin position="84"/>
        <end position="118"/>
    </location>
</feature>
<proteinExistence type="predicted"/>
<evidence type="ECO:0000313" key="7">
    <source>
        <dbReference type="EMBL" id="MBY6274900.1"/>
    </source>
</evidence>
<dbReference type="PROSITE" id="PS01102">
    <property type="entry name" value="ZF_DKSA_1"/>
    <property type="match status" value="1"/>
</dbReference>
<dbReference type="PANTHER" id="PTHR33823:SF2">
    <property type="entry name" value="RNA POLYMERASE-BINDING TRANSCRIPTION FACTOR DKSA"/>
    <property type="match status" value="1"/>
</dbReference>
<dbReference type="Gene3D" id="1.20.120.910">
    <property type="entry name" value="DksA, coiled-coil domain"/>
    <property type="match status" value="1"/>
</dbReference>
<evidence type="ECO:0000256" key="2">
    <source>
        <dbReference type="ARBA" id="ARBA00022771"/>
    </source>
</evidence>
<evidence type="ECO:0000313" key="8">
    <source>
        <dbReference type="Proteomes" id="UP000732377"/>
    </source>
</evidence>
<feature type="zinc finger region" description="dksA C4-type" evidence="4">
    <location>
        <begin position="89"/>
        <end position="113"/>
    </location>
</feature>
<feature type="region of interest" description="Disordered" evidence="5">
    <location>
        <begin position="200"/>
        <end position="236"/>
    </location>
</feature>
<reference evidence="7" key="1">
    <citation type="submission" date="2017-11" db="EMBL/GenBank/DDBJ databases">
        <title>Three new genomes from thermophilic consortium.</title>
        <authorList>
            <person name="Quaggio R."/>
            <person name="Amgarten D."/>
            <person name="Setubal J.C."/>
        </authorList>
    </citation>
    <scope>NUCLEOTIDE SEQUENCE</scope>
    <source>
        <strain evidence="7">ZCTH01-B2</strain>
    </source>
</reference>
<organism evidence="7 8">
    <name type="scientific">Symbiobacterium thermophilum</name>
    <dbReference type="NCBI Taxonomy" id="2734"/>
    <lineage>
        <taxon>Bacteria</taxon>
        <taxon>Bacillati</taxon>
        <taxon>Bacillota</taxon>
        <taxon>Clostridia</taxon>
        <taxon>Eubacteriales</taxon>
        <taxon>Symbiobacteriaceae</taxon>
        <taxon>Symbiobacterium</taxon>
    </lineage>
</organism>
<accession>A0A953IB52</accession>
<dbReference type="AlphaFoldDB" id="A0A953IB52"/>
<dbReference type="InterPro" id="IPR000962">
    <property type="entry name" value="Znf_DskA_TraR"/>
</dbReference>
<dbReference type="InterPro" id="IPR020458">
    <property type="entry name" value="Znf_DskA_TraR_CS"/>
</dbReference>
<dbReference type="PANTHER" id="PTHR33823">
    <property type="entry name" value="RNA POLYMERASE-BINDING TRANSCRIPTION FACTOR DKSA-RELATED"/>
    <property type="match status" value="1"/>
</dbReference>